<accession>A0A484HIX5</accession>
<feature type="domain" description="Amidase" evidence="2">
    <location>
        <begin position="105"/>
        <end position="528"/>
    </location>
</feature>
<dbReference type="GO" id="GO:0003824">
    <property type="term" value="F:catalytic activity"/>
    <property type="evidence" value="ECO:0007669"/>
    <property type="project" value="InterPro"/>
</dbReference>
<comment type="similarity">
    <text evidence="1">Belongs to the amidase family.</text>
</comment>
<dbReference type="Pfam" id="PF01425">
    <property type="entry name" value="Amidase"/>
    <property type="match status" value="1"/>
</dbReference>
<reference evidence="3" key="1">
    <citation type="submission" date="2019-01" db="EMBL/GenBank/DDBJ databases">
        <authorList>
            <consortium name="Genoscope - CEA"/>
            <person name="William W."/>
        </authorList>
    </citation>
    <scope>NUCLEOTIDE SEQUENCE</scope>
    <source>
        <strain evidence="3">CR-1</strain>
    </source>
</reference>
<name>A0A484HIX5_9BACT</name>
<dbReference type="EMBL" id="CAACVI010000050">
    <property type="protein sequence ID" value="VEN75231.1"/>
    <property type="molecule type" value="Genomic_DNA"/>
</dbReference>
<dbReference type="PANTHER" id="PTHR11895">
    <property type="entry name" value="TRANSAMIDASE"/>
    <property type="match status" value="1"/>
</dbReference>
<protein>
    <submittedName>
        <fullName evidence="3">Amidase signature enzyme</fullName>
    </submittedName>
</protein>
<dbReference type="Gene3D" id="3.90.1300.10">
    <property type="entry name" value="Amidase signature (AS) domain"/>
    <property type="match status" value="1"/>
</dbReference>
<proteinExistence type="inferred from homology"/>
<dbReference type="InterPro" id="IPR023631">
    <property type="entry name" value="Amidase_dom"/>
</dbReference>
<dbReference type="PANTHER" id="PTHR11895:SF7">
    <property type="entry name" value="GLUTAMYL-TRNA(GLN) AMIDOTRANSFERASE SUBUNIT A, MITOCHONDRIAL"/>
    <property type="match status" value="1"/>
</dbReference>
<sequence>MKKKRAPLTRETLRRILSEFPTLPWSDHEIDELVSPQMGVITGFEDILDAVEKLSETDLGETGPAGGWRPEDIVAKKPKDPAWTSMPVYELAPLIESGKMSPVDLAEVFLNQIETANGALKAYITVAGENARLAAQKAAEKIKKGIYSGPLHGVPYACKDMFMTQGIRTTGGSKVLEDWIPDRDADAVQKLSAAGGVLLGKLNLHEFAYGATGENKHFGTVPNPFDPSRLAGGSSSGCAAAVAAGLAPYAIGTDTGGSTRAPAALCGVVGLKPTYGAVSLKGAIPFCWSLDHIGIFSRTTPDAALVFGALGRDVPGDPGWTQNLLDSFLKASSHDLSKLRVGVPKSFFFEKTDPEILAATQKAIALFERSGARIIDIDMPPMDHARAVSLIIQLPEALSYHSARLPEKKELYGQDIRAGLALGQFILAEHYVRAKRMMEMFRRDMGRVFENVDLIITPSCPVTAPEMGARFVTIENEKEPAGNAITRFTSFFNLTGNPAISIPSGLHSSGLPMGVQLVGRPFEENTLLKAAHALEKQMGRVKKPD</sequence>
<dbReference type="SUPFAM" id="SSF75304">
    <property type="entry name" value="Amidase signature (AS) enzymes"/>
    <property type="match status" value="1"/>
</dbReference>
<dbReference type="InterPro" id="IPR036928">
    <property type="entry name" value="AS_sf"/>
</dbReference>
<evidence type="ECO:0000256" key="1">
    <source>
        <dbReference type="ARBA" id="ARBA00009199"/>
    </source>
</evidence>
<evidence type="ECO:0000313" key="3">
    <source>
        <dbReference type="EMBL" id="VEN75231.1"/>
    </source>
</evidence>
<organism evidence="3">
    <name type="scientific">uncultured Desulfobacteraceae bacterium</name>
    <dbReference type="NCBI Taxonomy" id="218296"/>
    <lineage>
        <taxon>Bacteria</taxon>
        <taxon>Pseudomonadati</taxon>
        <taxon>Thermodesulfobacteriota</taxon>
        <taxon>Desulfobacteria</taxon>
        <taxon>Desulfobacterales</taxon>
        <taxon>Desulfobacteraceae</taxon>
        <taxon>environmental samples</taxon>
    </lineage>
</organism>
<gene>
    <name evidence="3" type="ORF">EPICR_70072</name>
</gene>
<dbReference type="InterPro" id="IPR000120">
    <property type="entry name" value="Amidase"/>
</dbReference>
<dbReference type="AlphaFoldDB" id="A0A484HIX5"/>
<evidence type="ECO:0000259" key="2">
    <source>
        <dbReference type="Pfam" id="PF01425"/>
    </source>
</evidence>